<comment type="caution">
    <text evidence="3">The sequence shown here is derived from an EMBL/GenBank/DDBJ whole genome shotgun (WGS) entry which is preliminary data.</text>
</comment>
<evidence type="ECO:0000256" key="1">
    <source>
        <dbReference type="SAM" id="SignalP"/>
    </source>
</evidence>
<feature type="domain" description="Solute-binding protein family 3/N-terminal" evidence="2">
    <location>
        <begin position="51"/>
        <end position="260"/>
    </location>
</feature>
<name>A0ABX0NAS9_9BURK</name>
<dbReference type="SUPFAM" id="SSF53850">
    <property type="entry name" value="Periplasmic binding protein-like II"/>
    <property type="match status" value="1"/>
</dbReference>
<dbReference type="Pfam" id="PF00497">
    <property type="entry name" value="SBP_bac_3"/>
    <property type="match status" value="1"/>
</dbReference>
<evidence type="ECO:0000259" key="2">
    <source>
        <dbReference type="Pfam" id="PF00497"/>
    </source>
</evidence>
<dbReference type="Proteomes" id="UP000621455">
    <property type="component" value="Unassembled WGS sequence"/>
</dbReference>
<accession>A0ABX0NAS9</accession>
<dbReference type="PANTHER" id="PTHR38834">
    <property type="entry name" value="PERIPLASMIC SUBSTRATE BINDING PROTEIN FAMILY 3"/>
    <property type="match status" value="1"/>
</dbReference>
<keyword evidence="4" id="KW-1185">Reference proteome</keyword>
<dbReference type="Gene3D" id="3.40.190.10">
    <property type="entry name" value="Periplasmic binding protein-like II"/>
    <property type="match status" value="2"/>
</dbReference>
<feature type="chain" id="PRO_5046482223" evidence="1">
    <location>
        <begin position="42"/>
        <end position="279"/>
    </location>
</feature>
<keyword evidence="1" id="KW-0732">Signal</keyword>
<evidence type="ECO:0000313" key="4">
    <source>
        <dbReference type="Proteomes" id="UP000621455"/>
    </source>
</evidence>
<organism evidence="3 4">
    <name type="scientific">Massilia frigida</name>
    <dbReference type="NCBI Taxonomy" id="2609281"/>
    <lineage>
        <taxon>Bacteria</taxon>
        <taxon>Pseudomonadati</taxon>
        <taxon>Pseudomonadota</taxon>
        <taxon>Betaproteobacteria</taxon>
        <taxon>Burkholderiales</taxon>
        <taxon>Oxalobacteraceae</taxon>
        <taxon>Telluria group</taxon>
        <taxon>Massilia</taxon>
    </lineage>
</organism>
<dbReference type="PANTHER" id="PTHR38834:SF3">
    <property type="entry name" value="SOLUTE-BINDING PROTEIN FAMILY 3_N-TERMINAL DOMAIN-CONTAINING PROTEIN"/>
    <property type="match status" value="1"/>
</dbReference>
<proteinExistence type="predicted"/>
<feature type="signal peptide" evidence="1">
    <location>
        <begin position="1"/>
        <end position="41"/>
    </location>
</feature>
<gene>
    <name evidence="3" type="ORF">F2P44_10480</name>
</gene>
<protein>
    <submittedName>
        <fullName evidence="3">Transporter substrate-binding domain-containing protein</fullName>
    </submittedName>
</protein>
<evidence type="ECO:0000313" key="3">
    <source>
        <dbReference type="EMBL" id="NHZ79702.1"/>
    </source>
</evidence>
<sequence length="279" mass="30713">MLNQRMRSMTCQPGWRRLAAIAAFKGVLAGALCGCCAAAHAAGALTLYALEWAPYSWKHPGSGKVGGIASDIVEELMRRAGVHAGPIDTVPWARGLALTAATPDTCQIMVGRTAEREQKFKWIGPIGHSRWMFFGLRDSNIRLRQLHDARPYLVGTIIDDLSIPILKSNHIRVALVAADHLNPPKLLRRRIDLWASAELPATYLMREQGLGEVAPLLTFATIPMFVACNNSMRDDEVARLNGIVNAMIADKSIERIYHAYGFRDAAPGAPVPERRRQSL</sequence>
<dbReference type="InterPro" id="IPR001638">
    <property type="entry name" value="Solute-binding_3/MltF_N"/>
</dbReference>
<reference evidence="3 4" key="1">
    <citation type="submission" date="2019-10" db="EMBL/GenBank/DDBJ databases">
        <title>Taxonomy of Antarctic Massilia spp.: description of Massilia rubra sp. nov., Massilia aquatica sp. nov., Massilia mucilaginosa sp. nov., Massilia frigida sp. nov. isolated from streams, lakes and regoliths.</title>
        <authorList>
            <person name="Holochova P."/>
            <person name="Sedlacek I."/>
            <person name="Kralova S."/>
            <person name="Maslanova I."/>
            <person name="Busse H.-J."/>
            <person name="Stankova E."/>
            <person name="Vrbovska V."/>
            <person name="Kovarovic V."/>
            <person name="Bartak M."/>
            <person name="Svec P."/>
            <person name="Pantucek R."/>
        </authorList>
    </citation>
    <scope>NUCLEOTIDE SEQUENCE [LARGE SCALE GENOMIC DNA]</scope>
    <source>
        <strain evidence="3 4">CCM 8695</strain>
    </source>
</reference>
<dbReference type="EMBL" id="WHJG01000008">
    <property type="protein sequence ID" value="NHZ79702.1"/>
    <property type="molecule type" value="Genomic_DNA"/>
</dbReference>